<dbReference type="AlphaFoldDB" id="A0A8J6H8I1"/>
<dbReference type="InterPro" id="IPR036236">
    <property type="entry name" value="Znf_C2H2_sf"/>
</dbReference>
<feature type="binding site" evidence="11">
    <location>
        <position position="23"/>
    </location>
    <ligand>
        <name>Zn(2+)</name>
        <dbReference type="ChEBI" id="CHEBI:29105"/>
    </ligand>
</feature>
<reference evidence="15" key="2">
    <citation type="submission" date="2021-08" db="EMBL/GenBank/DDBJ databases">
        <authorList>
            <person name="Eriksson T."/>
        </authorList>
    </citation>
    <scope>NUCLEOTIDE SEQUENCE</scope>
    <source>
        <strain evidence="15">Stoneville</strain>
        <tissue evidence="15">Whole head</tissue>
    </source>
</reference>
<dbReference type="Pfam" id="PF07776">
    <property type="entry name" value="zf-AD"/>
    <property type="match status" value="1"/>
</dbReference>
<dbReference type="SUPFAM" id="SSF57716">
    <property type="entry name" value="Glucocorticoid receptor-like (DNA-binding domain)"/>
    <property type="match status" value="1"/>
</dbReference>
<evidence type="ECO:0000259" key="13">
    <source>
        <dbReference type="PROSITE" id="PS50157"/>
    </source>
</evidence>
<gene>
    <name evidence="15" type="ORF">GEV33_008762</name>
</gene>
<dbReference type="Gene3D" id="3.30.160.60">
    <property type="entry name" value="Classic Zinc Finger"/>
    <property type="match status" value="4"/>
</dbReference>
<feature type="binding site" evidence="11">
    <location>
        <position position="71"/>
    </location>
    <ligand>
        <name>Zn(2+)</name>
        <dbReference type="ChEBI" id="CHEBI:29105"/>
    </ligand>
</feature>
<dbReference type="SUPFAM" id="SSF57667">
    <property type="entry name" value="beta-beta-alpha zinc fingers"/>
    <property type="match status" value="3"/>
</dbReference>
<dbReference type="FunFam" id="3.30.160.60:FF:000450">
    <property type="entry name" value="PR domain zinc finger protein 14"/>
    <property type="match status" value="1"/>
</dbReference>
<feature type="compositionally biased region" description="Basic and acidic residues" evidence="12">
    <location>
        <begin position="505"/>
        <end position="521"/>
    </location>
</feature>
<feature type="domain" description="ZAD" evidence="14">
    <location>
        <begin position="21"/>
        <end position="95"/>
    </location>
</feature>
<dbReference type="PANTHER" id="PTHR16515:SF49">
    <property type="entry name" value="GASTRULA ZINC FINGER PROTEIN XLCGF49.1-LIKE-RELATED"/>
    <property type="match status" value="1"/>
</dbReference>
<dbReference type="EMBL" id="JABDTM020024717">
    <property type="protein sequence ID" value="KAH0814030.1"/>
    <property type="molecule type" value="Genomic_DNA"/>
</dbReference>
<protein>
    <submittedName>
        <fullName evidence="15">Uncharacterized protein</fullName>
    </submittedName>
</protein>
<accession>A0A8J6H8I1</accession>
<evidence type="ECO:0000313" key="15">
    <source>
        <dbReference type="EMBL" id="KAH0814030.1"/>
    </source>
</evidence>
<dbReference type="SMART" id="SM00868">
    <property type="entry name" value="zf-AD"/>
    <property type="match status" value="1"/>
</dbReference>
<evidence type="ECO:0000256" key="7">
    <source>
        <dbReference type="ARBA" id="ARBA00023125"/>
    </source>
</evidence>
<sequence length="835" mass="94197">MKTYSRKKSGEAQDVILDLNELCRLCMAKEDDLVPIFNNDEPIPLTLRIMACVALEVFDGDGLPNKICHPCKFQLEKSYNFRKKCESSDMKLRQHLKSLQAKIGGVDLAIAEESESSTVEDVSNPEKQTELNKDGPSTEEDLVGVTQVAYIQPDPEPEDDPENITLPPEAELVNKDACTLKSLKREVMDVEEAEGEGIIFVDEGSQEMEDTSYDAIADAVKATLATQPGFDVSGQLQMKIIPTEGKAMQVEVTTEDGSVIVMELMTEEEAETPQMGTSVPEVNEDGELKIFKCPQCPKSFARRIQLRRHASVHMQQRGFSCGMCEKWFPTRSALVRHERIHTGERPFQCEICQKSFAQKEILYRHLMTHSGQKPYNCTHCNKGFTQREPLRIHLRTHMTESSHDINLHYCSLCPKKRRSFPEKKMARLVNKQFNSPIGLYSEQNIREVIQRESQILSNGAVGINFNNPNVGKPSNLQNSAVLRMLEEEEQRQRSGQAPSNGYTRPLRDQIKWPPPEFEHKNLQRSSFKDVVTPGLKRVAWPPPNEGENFGEQAPVQAQNNHTPVQQQAHDPPSHRYPLKPLDISNGTNQQSASLANQSPLGYRPATANKQWAPVHSPVASPNPPQFQASPFQQGYQPVLQQYQPQQTFQAPQQTYQPPQRTYQPPQQTYQPPQQTYQPPQQYQAPPAQAYQPVPQQYQPQNKIFNQQASSVAATNQVAYQPQGRPIEPPPSTITLRSQAPVSQAPPPVVTSQPATATLKGGKNLRGDMKWPPETVKRQFEEENRQRLELAKGPACRPRLVRKDYGPFFAQHALNASYPGYKAPPGTQFYEQHTAY</sequence>
<dbReference type="InterPro" id="IPR013087">
    <property type="entry name" value="Znf_C2H2_type"/>
</dbReference>
<keyword evidence="9" id="KW-0539">Nucleus</keyword>
<evidence type="ECO:0000256" key="9">
    <source>
        <dbReference type="ARBA" id="ARBA00023242"/>
    </source>
</evidence>
<feature type="region of interest" description="Disordered" evidence="12">
    <location>
        <begin position="487"/>
        <end position="529"/>
    </location>
</feature>
<name>A0A8J6H8I1_TENMO</name>
<dbReference type="Pfam" id="PF00096">
    <property type="entry name" value="zf-C2H2"/>
    <property type="match status" value="2"/>
</dbReference>
<keyword evidence="4 10" id="KW-0863">Zinc-finger</keyword>
<evidence type="ECO:0000256" key="6">
    <source>
        <dbReference type="ARBA" id="ARBA00023015"/>
    </source>
</evidence>
<keyword evidence="3" id="KW-0677">Repeat</keyword>
<feature type="binding site" evidence="11">
    <location>
        <position position="26"/>
    </location>
    <ligand>
        <name>Zn(2+)</name>
        <dbReference type="ChEBI" id="CHEBI:29105"/>
    </ligand>
</feature>
<dbReference type="InterPro" id="IPR031847">
    <property type="entry name" value="PDLI1-4/Zasp-like_mid"/>
</dbReference>
<comment type="caution">
    <text evidence="15">The sequence shown here is derived from an EMBL/GenBank/DDBJ whole genome shotgun (WGS) entry which is preliminary data.</text>
</comment>
<evidence type="ECO:0000256" key="12">
    <source>
        <dbReference type="SAM" id="MobiDB-lite"/>
    </source>
</evidence>
<evidence type="ECO:0000256" key="11">
    <source>
        <dbReference type="PROSITE-ProRule" id="PRU01263"/>
    </source>
</evidence>
<dbReference type="GO" id="GO:0003677">
    <property type="term" value="F:DNA binding"/>
    <property type="evidence" value="ECO:0007669"/>
    <property type="project" value="UniProtKB-KW"/>
</dbReference>
<dbReference type="SMART" id="SM00355">
    <property type="entry name" value="ZnF_C2H2"/>
    <property type="match status" value="4"/>
</dbReference>
<dbReference type="InterPro" id="IPR050331">
    <property type="entry name" value="Zinc_finger"/>
</dbReference>
<dbReference type="Pfam" id="PF13894">
    <property type="entry name" value="zf-C2H2_4"/>
    <property type="match status" value="1"/>
</dbReference>
<proteinExistence type="predicted"/>
<keyword evidence="16" id="KW-1185">Reference proteome</keyword>
<feature type="region of interest" description="Disordered" evidence="12">
    <location>
        <begin position="721"/>
        <end position="754"/>
    </location>
</feature>
<feature type="region of interest" description="Disordered" evidence="12">
    <location>
        <begin position="558"/>
        <end position="604"/>
    </location>
</feature>
<keyword evidence="7" id="KW-0238">DNA-binding</keyword>
<comment type="subcellular location">
    <subcellularLocation>
        <location evidence="1">Nucleus</location>
    </subcellularLocation>
</comment>
<dbReference type="InterPro" id="IPR012934">
    <property type="entry name" value="Znf_AD"/>
</dbReference>
<feature type="compositionally biased region" description="Polar residues" evidence="12">
    <location>
        <begin position="558"/>
        <end position="568"/>
    </location>
</feature>
<keyword evidence="6" id="KW-0805">Transcription regulation</keyword>
<keyword evidence="5 11" id="KW-0862">Zinc</keyword>
<evidence type="ECO:0000256" key="5">
    <source>
        <dbReference type="ARBA" id="ARBA00022833"/>
    </source>
</evidence>
<dbReference type="InterPro" id="IPR006643">
    <property type="entry name" value="Zasp-like_motif"/>
</dbReference>
<dbReference type="Gene3D" id="3.40.1800.20">
    <property type="match status" value="1"/>
</dbReference>
<dbReference type="GO" id="GO:0005634">
    <property type="term" value="C:nucleus"/>
    <property type="evidence" value="ECO:0007669"/>
    <property type="project" value="UniProtKB-SubCell"/>
</dbReference>
<evidence type="ECO:0000256" key="1">
    <source>
        <dbReference type="ARBA" id="ARBA00004123"/>
    </source>
</evidence>
<dbReference type="FunFam" id="3.30.160.60:FF:001465">
    <property type="entry name" value="Zinc finger protein 560"/>
    <property type="match status" value="1"/>
</dbReference>
<feature type="domain" description="C2H2-type" evidence="13">
    <location>
        <begin position="319"/>
        <end position="346"/>
    </location>
</feature>
<evidence type="ECO:0000256" key="4">
    <source>
        <dbReference type="ARBA" id="ARBA00022771"/>
    </source>
</evidence>
<feature type="domain" description="C2H2-type" evidence="13">
    <location>
        <begin position="375"/>
        <end position="402"/>
    </location>
</feature>
<organism evidence="15 16">
    <name type="scientific">Tenebrio molitor</name>
    <name type="common">Yellow mealworm beetle</name>
    <dbReference type="NCBI Taxonomy" id="7067"/>
    <lineage>
        <taxon>Eukaryota</taxon>
        <taxon>Metazoa</taxon>
        <taxon>Ecdysozoa</taxon>
        <taxon>Arthropoda</taxon>
        <taxon>Hexapoda</taxon>
        <taxon>Insecta</taxon>
        <taxon>Pterygota</taxon>
        <taxon>Neoptera</taxon>
        <taxon>Endopterygota</taxon>
        <taxon>Coleoptera</taxon>
        <taxon>Polyphaga</taxon>
        <taxon>Cucujiformia</taxon>
        <taxon>Tenebrionidae</taxon>
        <taxon>Tenebrio</taxon>
    </lineage>
</organism>
<dbReference type="PROSITE" id="PS00028">
    <property type="entry name" value="ZINC_FINGER_C2H2_1"/>
    <property type="match status" value="4"/>
</dbReference>
<dbReference type="SMART" id="SM00735">
    <property type="entry name" value="ZM"/>
    <property type="match status" value="1"/>
</dbReference>
<feature type="binding site" evidence="11">
    <location>
        <position position="68"/>
    </location>
    <ligand>
        <name>Zn(2+)</name>
        <dbReference type="ChEBI" id="CHEBI:29105"/>
    </ligand>
</feature>
<evidence type="ECO:0000256" key="3">
    <source>
        <dbReference type="ARBA" id="ARBA00022737"/>
    </source>
</evidence>
<dbReference type="GO" id="GO:0008270">
    <property type="term" value="F:zinc ion binding"/>
    <property type="evidence" value="ECO:0007669"/>
    <property type="project" value="UniProtKB-UniRule"/>
</dbReference>
<evidence type="ECO:0000256" key="8">
    <source>
        <dbReference type="ARBA" id="ARBA00023163"/>
    </source>
</evidence>
<dbReference type="PROSITE" id="PS50157">
    <property type="entry name" value="ZINC_FINGER_C2H2_2"/>
    <property type="match status" value="4"/>
</dbReference>
<dbReference type="Proteomes" id="UP000719412">
    <property type="component" value="Unassembled WGS sequence"/>
</dbReference>
<dbReference type="GO" id="GO:0000122">
    <property type="term" value="P:negative regulation of transcription by RNA polymerase II"/>
    <property type="evidence" value="ECO:0007669"/>
    <property type="project" value="UniProtKB-ARBA"/>
</dbReference>
<feature type="domain" description="C2H2-type" evidence="13">
    <location>
        <begin position="291"/>
        <end position="318"/>
    </location>
</feature>
<reference evidence="15" key="1">
    <citation type="journal article" date="2020" name="J Insects Food Feed">
        <title>The yellow mealworm (Tenebrio molitor) genome: a resource for the emerging insects as food and feed industry.</title>
        <authorList>
            <person name="Eriksson T."/>
            <person name="Andere A."/>
            <person name="Kelstrup H."/>
            <person name="Emery V."/>
            <person name="Picard C."/>
        </authorList>
    </citation>
    <scope>NUCLEOTIDE SEQUENCE</scope>
    <source>
        <strain evidence="15">Stoneville</strain>
        <tissue evidence="15">Whole head</tissue>
    </source>
</reference>
<evidence type="ECO:0000256" key="2">
    <source>
        <dbReference type="ARBA" id="ARBA00022723"/>
    </source>
</evidence>
<evidence type="ECO:0000313" key="16">
    <source>
        <dbReference type="Proteomes" id="UP000719412"/>
    </source>
</evidence>
<dbReference type="FunFam" id="3.30.160.60:FF:000446">
    <property type="entry name" value="Zinc finger protein"/>
    <property type="match status" value="1"/>
</dbReference>
<dbReference type="Pfam" id="PF15936">
    <property type="entry name" value="DUF4749"/>
    <property type="match status" value="1"/>
</dbReference>
<feature type="region of interest" description="Disordered" evidence="12">
    <location>
        <begin position="114"/>
        <end position="139"/>
    </location>
</feature>
<evidence type="ECO:0000256" key="10">
    <source>
        <dbReference type="PROSITE-ProRule" id="PRU00042"/>
    </source>
</evidence>
<feature type="domain" description="C2H2-type" evidence="13">
    <location>
        <begin position="347"/>
        <end position="374"/>
    </location>
</feature>
<feature type="region of interest" description="Disordered" evidence="12">
    <location>
        <begin position="645"/>
        <end position="690"/>
    </location>
</feature>
<feature type="compositionally biased region" description="Polar residues" evidence="12">
    <location>
        <begin position="584"/>
        <end position="599"/>
    </location>
</feature>
<evidence type="ECO:0000259" key="14">
    <source>
        <dbReference type="PROSITE" id="PS51915"/>
    </source>
</evidence>
<dbReference type="PROSITE" id="PS51915">
    <property type="entry name" value="ZAD"/>
    <property type="match status" value="1"/>
</dbReference>
<dbReference type="PANTHER" id="PTHR16515">
    <property type="entry name" value="PR DOMAIN ZINC FINGER PROTEIN"/>
    <property type="match status" value="1"/>
</dbReference>
<keyword evidence="8" id="KW-0804">Transcription</keyword>
<keyword evidence="2 11" id="KW-0479">Metal-binding</keyword>